<reference evidence="2 3" key="2">
    <citation type="journal article" date="2018" name="Annu Rev Anim Biosci">
        <title>Bat Biology, Genomes, and the Bat1K Project: To Generate Chromosome-Level Genomes for All Living Bat Species.</title>
        <authorList>
            <person name="Teeling E.C."/>
            <person name="Vernes S.C."/>
            <person name="Davalos L.M."/>
            <person name="Ray D.A."/>
            <person name="Gilbert M.T.P."/>
            <person name="Myers E."/>
        </authorList>
    </citation>
    <scope>NUCLEOTIDE SEQUENCE</scope>
</reference>
<comment type="similarity">
    <text evidence="1">Belongs to the eukaryotic ATPase B chain family.</text>
</comment>
<dbReference type="GO" id="GO:0045259">
    <property type="term" value="C:proton-transporting ATP synthase complex"/>
    <property type="evidence" value="ECO:0007669"/>
    <property type="project" value="UniProtKB-KW"/>
</dbReference>
<keyword evidence="1" id="KW-0406">Ion transport</keyword>
<name>A0A671ETF6_RHIFE</name>
<proteinExistence type="inferred from homology"/>
<dbReference type="OMA" id="TRIFHTE"/>
<reference evidence="3" key="3">
    <citation type="submission" date="2018-12" db="EMBL/GenBank/DDBJ databases">
        <title>G10K-VGP greater horseshoe bat female genome, primary haplotype.</title>
        <authorList>
            <person name="Teeling E."/>
            <person name="Myers G."/>
            <person name="Vernes S."/>
            <person name="Pippel M."/>
            <person name="Winkler S."/>
            <person name="Fedrigo O."/>
            <person name="Rhie A."/>
            <person name="Koren S."/>
            <person name="Phillippy A."/>
            <person name="Lewin H."/>
            <person name="Damas J."/>
            <person name="Howe K."/>
            <person name="Mountcastle J."/>
            <person name="Jarvis E.D."/>
        </authorList>
    </citation>
    <scope>NUCLEOTIDE SEQUENCE [LARGE SCALE GENOMIC DNA]</scope>
</reference>
<dbReference type="GO" id="GO:0046933">
    <property type="term" value="F:proton-transporting ATP synthase activity, rotational mechanism"/>
    <property type="evidence" value="ECO:0007669"/>
    <property type="project" value="TreeGrafter"/>
</dbReference>
<keyword evidence="1" id="KW-0813">Transport</keyword>
<comment type="subunit">
    <text evidence="1">F-type ATPases have 2 components, CF(1) - the catalytic core - and CF(0) - the membrane proton channel. CF(1) and CF(0) have multiple subunits.</text>
</comment>
<dbReference type="InParanoid" id="A0A671ETF6"/>
<sequence>MLSLVVLPAAITAAPSLKNAAFLSPGVLQATKIFHTGQPSLAPVPRLPEYGGKVHYGLILEEFFWFLYPKTIIFYIYIKYIYEVWRLSL</sequence>
<accession>A0A671ETF6</accession>
<reference evidence="2 3" key="1">
    <citation type="journal article" date="2015" name="Annu Rev Anim Biosci">
        <title>The Genome 10K Project: a way forward.</title>
        <authorList>
            <person name="Koepfli K.P."/>
            <person name="Paten B."/>
            <person name="O'Brien S.J."/>
            <person name="Koepfli K.P."/>
            <person name="Paten B."/>
            <person name="Antunes A."/>
            <person name="Belov K."/>
            <person name="Bustamante C."/>
            <person name="Castoe T.A."/>
            <person name="Clawson H."/>
            <person name="Crawford A.J."/>
            <person name="Diekhans M."/>
            <person name="Distel D."/>
            <person name="Durbin R."/>
            <person name="Earl D."/>
            <person name="Fujita M.K."/>
            <person name="Gamble T."/>
            <person name="Georges A."/>
            <person name="Gemmell N."/>
            <person name="Gilbert M.T."/>
            <person name="Graves J.M."/>
            <person name="Green R.E."/>
            <person name="Hickey G."/>
            <person name="Jarvis E.D."/>
            <person name="Johnson W."/>
            <person name="Komissarov A."/>
            <person name="Korf I."/>
            <person name="Kuhn R."/>
            <person name="Larkin D.M."/>
            <person name="Lewin H."/>
            <person name="Lopez J.V."/>
            <person name="Ma J."/>
            <person name="Marques-Bonet T."/>
            <person name="Miller W."/>
            <person name="Murphy R."/>
            <person name="Pevzner P."/>
            <person name="Shapiro B."/>
            <person name="Steiner C."/>
            <person name="Tamazian G."/>
            <person name="Venkatesh B."/>
            <person name="Wang J."/>
            <person name="Wayne R."/>
            <person name="Wiley E."/>
            <person name="Yang H."/>
            <person name="Zhang G."/>
            <person name="Haussler D."/>
            <person name="Ryder O."/>
            <person name="O'Brien S.J."/>
        </authorList>
    </citation>
    <scope>NUCLEOTIDE SEQUENCE</scope>
</reference>
<keyword evidence="1" id="KW-0138">CF(0)</keyword>
<keyword evidence="1" id="KW-0999">Mitochondrion inner membrane</keyword>
<protein>
    <recommendedName>
        <fullName evidence="1">ATP synthase subunit b</fullName>
    </recommendedName>
</protein>
<dbReference type="Proteomes" id="UP000472240">
    <property type="component" value="Chromosome 13"/>
</dbReference>
<dbReference type="GeneTree" id="ENSGT00960000187418"/>
<dbReference type="PANTHER" id="PTHR12733:SF3">
    <property type="entry name" value="ATP SYNTHASE F(0) COMPLEX SUBUNIT B1, MITOCHONDRIAL"/>
    <property type="match status" value="1"/>
</dbReference>
<comment type="subcellular location">
    <subcellularLocation>
        <location evidence="1">Mitochondrion</location>
    </subcellularLocation>
    <subcellularLocation>
        <location evidence="1">Mitochondrion inner membrane</location>
    </subcellularLocation>
</comment>
<keyword evidence="3" id="KW-1185">Reference proteome</keyword>
<dbReference type="Ensembl" id="ENSRFET00010014897.1">
    <property type="protein sequence ID" value="ENSRFEP00010013612.1"/>
    <property type="gene ID" value="ENSRFEG00010009258.1"/>
</dbReference>
<dbReference type="PANTHER" id="PTHR12733">
    <property type="entry name" value="MITOCHONDRIAL ATP SYNTHASE B CHAIN"/>
    <property type="match status" value="1"/>
</dbReference>
<reference evidence="2" key="4">
    <citation type="submission" date="2025-08" db="UniProtKB">
        <authorList>
            <consortium name="Ensembl"/>
        </authorList>
    </citation>
    <scope>IDENTIFICATION</scope>
</reference>
<evidence type="ECO:0000313" key="2">
    <source>
        <dbReference type="Ensembl" id="ENSRFEP00010013612.1"/>
    </source>
</evidence>
<comment type="function">
    <text evidence="1">Subunit b, of the mitochondrial membrane ATP synthase complex (F(1)F(0) ATP synthase or Complex V) that produces ATP from ADP in the presence of a proton gradient across the membrane which is generated by electron transport complexes of the respiratory chain. ATP synthase complex consist of a soluble F(1) head domain - the catalytic core - and a membrane F(1) domain - the membrane proton channel. These two domains are linked by a central stalk rotating inside the F(1) region and a stationary peripheral stalk. During catalysis, ATP synthesis in the catalytic domain of F(1) is coupled via a rotary mechanism of the central stalk subunits to proton translocation. In vivo, can only synthesize ATP although its ATP hydrolase activity can be activated artificially in vitro. Part of the complex F(0) domain. Part of the complex F(0) domain and the peripheric stalk, which acts as a stator to hold the catalytic alpha(3)beta(3) subcomplex and subunit a/ATP6 static relative to the rotary elements.</text>
</comment>
<keyword evidence="1" id="KW-0472">Membrane</keyword>
<dbReference type="InterPro" id="IPR013837">
    <property type="entry name" value="ATP_synth_F0_suB"/>
</dbReference>
<reference evidence="2" key="5">
    <citation type="submission" date="2025-09" db="UniProtKB">
        <authorList>
            <consortium name="Ensembl"/>
        </authorList>
    </citation>
    <scope>IDENTIFICATION</scope>
</reference>
<keyword evidence="1" id="KW-0375">Hydrogen ion transport</keyword>
<evidence type="ECO:0000256" key="1">
    <source>
        <dbReference type="RuleBase" id="RU368017"/>
    </source>
</evidence>
<dbReference type="AlphaFoldDB" id="A0A671ETF6"/>
<organism evidence="2 3">
    <name type="scientific">Rhinolophus ferrumequinum</name>
    <name type="common">Greater horseshoe bat</name>
    <dbReference type="NCBI Taxonomy" id="59479"/>
    <lineage>
        <taxon>Eukaryota</taxon>
        <taxon>Metazoa</taxon>
        <taxon>Chordata</taxon>
        <taxon>Craniata</taxon>
        <taxon>Vertebrata</taxon>
        <taxon>Euteleostomi</taxon>
        <taxon>Mammalia</taxon>
        <taxon>Eutheria</taxon>
        <taxon>Laurasiatheria</taxon>
        <taxon>Chiroptera</taxon>
        <taxon>Yinpterochiroptera</taxon>
        <taxon>Rhinolophoidea</taxon>
        <taxon>Rhinolophidae</taxon>
        <taxon>Rhinolophinae</taxon>
        <taxon>Rhinolophus</taxon>
    </lineage>
</organism>
<evidence type="ECO:0000313" key="3">
    <source>
        <dbReference type="Proteomes" id="UP000472240"/>
    </source>
</evidence>
<dbReference type="GO" id="GO:0005743">
    <property type="term" value="C:mitochondrial inner membrane"/>
    <property type="evidence" value="ECO:0007669"/>
    <property type="project" value="UniProtKB-SubCell"/>
</dbReference>
<keyword evidence="1" id="KW-0496">Mitochondrion</keyword>